<evidence type="ECO:0000313" key="14">
    <source>
        <dbReference type="Proteomes" id="UP001172684"/>
    </source>
</evidence>
<evidence type="ECO:0000256" key="2">
    <source>
        <dbReference type="ARBA" id="ARBA00007149"/>
    </source>
</evidence>
<evidence type="ECO:0000256" key="9">
    <source>
        <dbReference type="ARBA" id="ARBA00024969"/>
    </source>
</evidence>
<feature type="chain" id="PRO_5046653980" description="Protein ROT1" evidence="12">
    <location>
        <begin position="19"/>
        <end position="248"/>
    </location>
</feature>
<keyword evidence="8 10" id="KW-0472">Membrane</keyword>
<keyword evidence="14" id="KW-1185">Reference proteome</keyword>
<evidence type="ECO:0000256" key="10">
    <source>
        <dbReference type="PIRNR" id="PIRNR017290"/>
    </source>
</evidence>
<evidence type="ECO:0000256" key="3">
    <source>
        <dbReference type="ARBA" id="ARBA00017291"/>
    </source>
</evidence>
<dbReference type="Pfam" id="PF10681">
    <property type="entry name" value="Rot1"/>
    <property type="match status" value="1"/>
</dbReference>
<evidence type="ECO:0000313" key="13">
    <source>
        <dbReference type="EMBL" id="KAJ9669810.1"/>
    </source>
</evidence>
<comment type="subcellular location">
    <subcellularLocation>
        <location evidence="1">Endoplasmic reticulum membrane</location>
        <topology evidence="1">Single-pass type I membrane protein</topology>
    </subcellularLocation>
</comment>
<evidence type="ECO:0000256" key="6">
    <source>
        <dbReference type="ARBA" id="ARBA00022824"/>
    </source>
</evidence>
<feature type="transmembrane region" description="Helical" evidence="11">
    <location>
        <begin position="230"/>
        <end position="247"/>
    </location>
</feature>
<evidence type="ECO:0000256" key="8">
    <source>
        <dbReference type="ARBA" id="ARBA00023136"/>
    </source>
</evidence>
<evidence type="ECO:0000256" key="12">
    <source>
        <dbReference type="SAM" id="SignalP"/>
    </source>
</evidence>
<feature type="signal peptide" evidence="12">
    <location>
        <begin position="1"/>
        <end position="18"/>
    </location>
</feature>
<keyword evidence="7 11" id="KW-1133">Transmembrane helix</keyword>
<accession>A0ABQ9P5F6</accession>
<comment type="function">
    <text evidence="9 10">Required for normal levels of the cell wall 1,6-beta-glucan. Involved in a protein folding machinery chaperoning proteins acting in various physiological processes including cell wall synthesis and lysis of autophagic bodies.</text>
</comment>
<reference evidence="13" key="1">
    <citation type="submission" date="2022-10" db="EMBL/GenBank/DDBJ databases">
        <title>Culturing micro-colonial fungi from biological soil crusts in the Mojave desert and describing Neophaeococcomyces mojavensis, and introducing the new genera and species Taxawa tesnikishii.</title>
        <authorList>
            <person name="Kurbessoian T."/>
            <person name="Stajich J.E."/>
        </authorList>
    </citation>
    <scope>NUCLEOTIDE SEQUENCE</scope>
    <source>
        <strain evidence="13">TK_1</strain>
    </source>
</reference>
<dbReference type="EMBL" id="JAPDRL010000001">
    <property type="protein sequence ID" value="KAJ9669810.1"/>
    <property type="molecule type" value="Genomic_DNA"/>
</dbReference>
<dbReference type="PANTHER" id="PTHR28090">
    <property type="entry name" value="PROTEIN ROT1"/>
    <property type="match status" value="1"/>
</dbReference>
<dbReference type="Proteomes" id="UP001172684">
    <property type="component" value="Unassembled WGS sequence"/>
</dbReference>
<sequence length="248" mass="27989">MLYAVGSVLLAGLSVVTAQFADPRIVGTWSSKSNSTFTGPGFYDPVNEKFTEPQHPGISYSFTEDGYFESSYFRAIANPQQPQCPKGIIQWQHGRYTIAANGRLTLTPFGVDGRQLFSDPCIHSSAILTRYNQSEEFERYEAIVSDPYHNIPRLNLFRFDGSPVMPLYLVYRPPQMLPTKTLNPTGVSATATSKSQKFKRSEGWDEIELPLNHRVLSKREELRHATADRWWWFGVAATGVGGVLYFCF</sequence>
<comment type="caution">
    <text evidence="13">The sequence shown here is derived from an EMBL/GenBank/DDBJ whole genome shotgun (WGS) entry which is preliminary data.</text>
</comment>
<evidence type="ECO:0000256" key="7">
    <source>
        <dbReference type="ARBA" id="ARBA00022989"/>
    </source>
</evidence>
<keyword evidence="4 11" id="KW-0812">Transmembrane</keyword>
<dbReference type="PIRSF" id="PIRSF017290">
    <property type="entry name" value="ROT1_prd"/>
    <property type="match status" value="1"/>
</dbReference>
<evidence type="ECO:0000256" key="11">
    <source>
        <dbReference type="SAM" id="Phobius"/>
    </source>
</evidence>
<evidence type="ECO:0000256" key="1">
    <source>
        <dbReference type="ARBA" id="ARBA00004115"/>
    </source>
</evidence>
<keyword evidence="6 10" id="KW-0256">Endoplasmic reticulum</keyword>
<comment type="similarity">
    <text evidence="2 10">Belongs to the ROT1 family.</text>
</comment>
<evidence type="ECO:0000256" key="5">
    <source>
        <dbReference type="ARBA" id="ARBA00022729"/>
    </source>
</evidence>
<protein>
    <recommendedName>
        <fullName evidence="3 10">Protein ROT1</fullName>
    </recommendedName>
</protein>
<dbReference type="InterPro" id="IPR019623">
    <property type="entry name" value="Rot1"/>
</dbReference>
<evidence type="ECO:0000256" key="4">
    <source>
        <dbReference type="ARBA" id="ARBA00022692"/>
    </source>
</evidence>
<name>A0ABQ9P5F6_9PEZI</name>
<dbReference type="PANTHER" id="PTHR28090:SF1">
    <property type="entry name" value="PROTEIN ROT1"/>
    <property type="match status" value="1"/>
</dbReference>
<organism evidence="13 14">
    <name type="scientific">Coniosporium apollinis</name>
    <dbReference type="NCBI Taxonomy" id="61459"/>
    <lineage>
        <taxon>Eukaryota</taxon>
        <taxon>Fungi</taxon>
        <taxon>Dikarya</taxon>
        <taxon>Ascomycota</taxon>
        <taxon>Pezizomycotina</taxon>
        <taxon>Dothideomycetes</taxon>
        <taxon>Dothideomycetes incertae sedis</taxon>
        <taxon>Coniosporium</taxon>
    </lineage>
</organism>
<proteinExistence type="inferred from homology"/>
<gene>
    <name evidence="13" type="primary">ROT1</name>
    <name evidence="13" type="ORF">H2201_000196</name>
</gene>
<keyword evidence="5 12" id="KW-0732">Signal</keyword>